<dbReference type="AlphaFoldDB" id="A0AAE0YPP1"/>
<comment type="caution">
    <text evidence="1">The sequence shown here is derived from an EMBL/GenBank/DDBJ whole genome shotgun (WGS) entry which is preliminary data.</text>
</comment>
<gene>
    <name evidence="1" type="ORF">RRG08_006274</name>
</gene>
<dbReference type="EMBL" id="JAWDGP010005687">
    <property type="protein sequence ID" value="KAK3753888.1"/>
    <property type="molecule type" value="Genomic_DNA"/>
</dbReference>
<proteinExistence type="predicted"/>
<name>A0AAE0YPP1_9GAST</name>
<sequence length="73" mass="8497">MSRICCCQSQEPPLTTLYRAVNVKDTFGVMFEGLQDEVSLFDNWERHENTLRGRWGGEMARLAQSNNNMKTKR</sequence>
<reference evidence="1" key="1">
    <citation type="journal article" date="2023" name="G3 (Bethesda)">
        <title>A reference genome for the long-term kleptoplast-retaining sea slug Elysia crispata morphotype clarki.</title>
        <authorList>
            <person name="Eastman K.E."/>
            <person name="Pendleton A.L."/>
            <person name="Shaikh M.A."/>
            <person name="Suttiyut T."/>
            <person name="Ogas R."/>
            <person name="Tomko P."/>
            <person name="Gavelis G."/>
            <person name="Widhalm J.R."/>
            <person name="Wisecaver J.H."/>
        </authorList>
    </citation>
    <scope>NUCLEOTIDE SEQUENCE</scope>
    <source>
        <strain evidence="1">ECLA1</strain>
    </source>
</reference>
<protein>
    <submittedName>
        <fullName evidence="1">Uncharacterized protein</fullName>
    </submittedName>
</protein>
<evidence type="ECO:0000313" key="2">
    <source>
        <dbReference type="Proteomes" id="UP001283361"/>
    </source>
</evidence>
<dbReference type="Proteomes" id="UP001283361">
    <property type="component" value="Unassembled WGS sequence"/>
</dbReference>
<accession>A0AAE0YPP1</accession>
<evidence type="ECO:0000313" key="1">
    <source>
        <dbReference type="EMBL" id="KAK3753888.1"/>
    </source>
</evidence>
<organism evidence="1 2">
    <name type="scientific">Elysia crispata</name>
    <name type="common">lettuce slug</name>
    <dbReference type="NCBI Taxonomy" id="231223"/>
    <lineage>
        <taxon>Eukaryota</taxon>
        <taxon>Metazoa</taxon>
        <taxon>Spiralia</taxon>
        <taxon>Lophotrochozoa</taxon>
        <taxon>Mollusca</taxon>
        <taxon>Gastropoda</taxon>
        <taxon>Heterobranchia</taxon>
        <taxon>Euthyneura</taxon>
        <taxon>Panpulmonata</taxon>
        <taxon>Sacoglossa</taxon>
        <taxon>Placobranchoidea</taxon>
        <taxon>Plakobranchidae</taxon>
        <taxon>Elysia</taxon>
    </lineage>
</organism>
<keyword evidence="2" id="KW-1185">Reference proteome</keyword>